<sequence>IATAQPPGGMSYPVTSKLYVPLIN</sequence>
<accession>A0A821DKL8</accession>
<feature type="non-terminal residue" evidence="1">
    <location>
        <position position="1"/>
    </location>
</feature>
<evidence type="ECO:0000313" key="2">
    <source>
        <dbReference type="Proteomes" id="UP000663862"/>
    </source>
</evidence>
<dbReference type="Proteomes" id="UP000663862">
    <property type="component" value="Unassembled WGS sequence"/>
</dbReference>
<evidence type="ECO:0000313" key="1">
    <source>
        <dbReference type="EMBL" id="CAF4621783.1"/>
    </source>
</evidence>
<protein>
    <submittedName>
        <fullName evidence="1">Uncharacterized protein</fullName>
    </submittedName>
</protein>
<organism evidence="1 2">
    <name type="scientific">Rotaria socialis</name>
    <dbReference type="NCBI Taxonomy" id="392032"/>
    <lineage>
        <taxon>Eukaryota</taxon>
        <taxon>Metazoa</taxon>
        <taxon>Spiralia</taxon>
        <taxon>Gnathifera</taxon>
        <taxon>Rotifera</taxon>
        <taxon>Eurotatoria</taxon>
        <taxon>Bdelloidea</taxon>
        <taxon>Philodinida</taxon>
        <taxon>Philodinidae</taxon>
        <taxon>Rotaria</taxon>
    </lineage>
</organism>
<comment type="caution">
    <text evidence="1">The sequence shown here is derived from an EMBL/GenBank/DDBJ whole genome shotgun (WGS) entry which is preliminary data.</text>
</comment>
<dbReference type="AlphaFoldDB" id="A0A821DKL8"/>
<name>A0A821DKL8_9BILA</name>
<gene>
    <name evidence="1" type="ORF">TSG867_LOCUS29079</name>
</gene>
<proteinExistence type="predicted"/>
<dbReference type="EMBL" id="CAJOBQ010003927">
    <property type="protein sequence ID" value="CAF4621783.1"/>
    <property type="molecule type" value="Genomic_DNA"/>
</dbReference>
<reference evidence="1" key="1">
    <citation type="submission" date="2021-02" db="EMBL/GenBank/DDBJ databases">
        <authorList>
            <person name="Nowell W R."/>
        </authorList>
    </citation>
    <scope>NUCLEOTIDE SEQUENCE</scope>
</reference>